<protein>
    <recommendedName>
        <fullName evidence="1">ribose-phosphate diphosphokinase</fullName>
        <ecNumber evidence="1">2.7.6.1</ecNumber>
    </recommendedName>
</protein>
<gene>
    <name evidence="11" type="primary">prs_2</name>
    <name evidence="11" type="ORF">UZ20_WS6002000944</name>
</gene>
<dbReference type="GO" id="GO:0006164">
    <property type="term" value="P:purine nucleotide biosynthetic process"/>
    <property type="evidence" value="ECO:0007669"/>
    <property type="project" value="TreeGrafter"/>
</dbReference>
<dbReference type="AlphaFoldDB" id="A0A136KG66"/>
<feature type="domain" description="Phosphoribosyltransferase" evidence="9">
    <location>
        <begin position="132"/>
        <end position="259"/>
    </location>
</feature>
<dbReference type="EC" id="2.7.6.1" evidence="1"/>
<dbReference type="GO" id="GO:0006015">
    <property type="term" value="P:5-phosphoribose 1-diphosphate biosynthetic process"/>
    <property type="evidence" value="ECO:0007669"/>
    <property type="project" value="TreeGrafter"/>
</dbReference>
<evidence type="ECO:0000256" key="3">
    <source>
        <dbReference type="ARBA" id="ARBA00022727"/>
    </source>
</evidence>
<dbReference type="GO" id="GO:0000287">
    <property type="term" value="F:magnesium ion binding"/>
    <property type="evidence" value="ECO:0007669"/>
    <property type="project" value="InterPro"/>
</dbReference>
<evidence type="ECO:0000256" key="8">
    <source>
        <dbReference type="RuleBase" id="RU004324"/>
    </source>
</evidence>
<proteinExistence type="inferred from homology"/>
<dbReference type="GO" id="GO:0002189">
    <property type="term" value="C:ribose phosphate diphosphokinase complex"/>
    <property type="evidence" value="ECO:0007669"/>
    <property type="project" value="TreeGrafter"/>
</dbReference>
<evidence type="ECO:0000256" key="6">
    <source>
        <dbReference type="ARBA" id="ARBA00022840"/>
    </source>
</evidence>
<dbReference type="Pfam" id="PF00156">
    <property type="entry name" value="Pribosyltran"/>
    <property type="match status" value="1"/>
</dbReference>
<dbReference type="EMBL" id="JYPD01000025">
    <property type="protein sequence ID" value="KXK08415.1"/>
    <property type="molecule type" value="Genomic_DNA"/>
</dbReference>
<accession>A0A136KG66</accession>
<keyword evidence="3 8" id="KW-0545">Nucleotide biosynthesis</keyword>
<evidence type="ECO:0000256" key="5">
    <source>
        <dbReference type="ARBA" id="ARBA00022777"/>
    </source>
</evidence>
<evidence type="ECO:0000256" key="4">
    <source>
        <dbReference type="ARBA" id="ARBA00022741"/>
    </source>
</evidence>
<reference evidence="11 12" key="1">
    <citation type="submission" date="2015-02" db="EMBL/GenBank/DDBJ databases">
        <title>Improved understanding of the partial-nitritation anammox process through 23 genomes representing the majority of the microbial community.</title>
        <authorList>
            <person name="Speth D.R."/>
            <person name="In T Zandt M."/>
            <person name="Guerrero Cruz S."/>
            <person name="Jetten M.S."/>
            <person name="Dutilh B.E."/>
        </authorList>
    </citation>
    <scope>NUCLEOTIDE SEQUENCE [LARGE SCALE GENOMIC DNA]</scope>
    <source>
        <strain evidence="11">OLB21</strain>
    </source>
</reference>
<dbReference type="PANTHER" id="PTHR10210">
    <property type="entry name" value="RIBOSE-PHOSPHATE DIPHOSPHOKINASE FAMILY MEMBER"/>
    <property type="match status" value="1"/>
</dbReference>
<evidence type="ECO:0000256" key="2">
    <source>
        <dbReference type="ARBA" id="ARBA00022679"/>
    </source>
</evidence>
<dbReference type="GO" id="GO:0005737">
    <property type="term" value="C:cytoplasm"/>
    <property type="evidence" value="ECO:0007669"/>
    <property type="project" value="TreeGrafter"/>
</dbReference>
<dbReference type="Proteomes" id="UP000070449">
    <property type="component" value="Unassembled WGS sequence"/>
</dbReference>
<evidence type="ECO:0000313" key="11">
    <source>
        <dbReference type="EMBL" id="KXK08415.1"/>
    </source>
</evidence>
<dbReference type="STRING" id="1617427.UZ20_WS6002000944"/>
<dbReference type="InterPro" id="IPR029057">
    <property type="entry name" value="PRTase-like"/>
</dbReference>
<evidence type="ECO:0000259" key="9">
    <source>
        <dbReference type="Pfam" id="PF00156"/>
    </source>
</evidence>
<dbReference type="Pfam" id="PF13793">
    <property type="entry name" value="Pribosyltran_N"/>
    <property type="match status" value="1"/>
</dbReference>
<dbReference type="Gene3D" id="3.40.50.2020">
    <property type="match status" value="2"/>
</dbReference>
<evidence type="ECO:0000256" key="7">
    <source>
        <dbReference type="ARBA" id="ARBA00049535"/>
    </source>
</evidence>
<dbReference type="InterPro" id="IPR000836">
    <property type="entry name" value="PRTase_dom"/>
</dbReference>
<dbReference type="PANTHER" id="PTHR10210:SF32">
    <property type="entry name" value="RIBOSE-PHOSPHATE PYROPHOSPHOKINASE 2"/>
    <property type="match status" value="1"/>
</dbReference>
<comment type="similarity">
    <text evidence="8">Belongs to the ribose-phosphate pyrophosphokinase family.</text>
</comment>
<dbReference type="InterPro" id="IPR029099">
    <property type="entry name" value="Pribosyltran_N"/>
</dbReference>
<dbReference type="CDD" id="cd06223">
    <property type="entry name" value="PRTases_typeI"/>
    <property type="match status" value="1"/>
</dbReference>
<keyword evidence="4" id="KW-0547">Nucleotide-binding</keyword>
<dbReference type="InterPro" id="IPR005946">
    <property type="entry name" value="Rib-P_diPkinase"/>
</dbReference>
<keyword evidence="5 11" id="KW-0418">Kinase</keyword>
<evidence type="ECO:0000313" key="12">
    <source>
        <dbReference type="Proteomes" id="UP000070449"/>
    </source>
</evidence>
<dbReference type="GO" id="GO:0016301">
    <property type="term" value="F:kinase activity"/>
    <property type="evidence" value="ECO:0007669"/>
    <property type="project" value="UniProtKB-KW"/>
</dbReference>
<sequence>MTIFYTPTHYKLASTINKMFPKHKLGKFIIKQFKDGEWYVRIIEDVNNKEVLLIANVNAPADNLVQLLLLHNALLNAGAIVNLFIPYLGYQKQDRIVEYGEAISLQVITSILNSLQTEQRYFVALHSNKAQELLQNNYLEIDPIDSLANTLKKYNLSNTVIAAPDKGSKERATKLAHLLGIKKITLASKKRTADKEGVKEMTFDTDSLHGHNVILIDDFVQSGGTIVEAVNALRKIGAKSIHLTLLHGFLFAEGMKIVEDLKLDTILLTDTLPLPYKSDKVTSVSIAKQFTDALLAKS</sequence>
<organism evidence="11 12">
    <name type="scientific">candidate division WS6 bacterium OLB21</name>
    <dbReference type="NCBI Taxonomy" id="1617427"/>
    <lineage>
        <taxon>Bacteria</taxon>
        <taxon>Candidatus Dojkabacteria</taxon>
    </lineage>
</organism>
<name>A0A136KG66_9BACT</name>
<evidence type="ECO:0000259" key="10">
    <source>
        <dbReference type="Pfam" id="PF13793"/>
    </source>
</evidence>
<comment type="catalytic activity">
    <reaction evidence="7">
        <text>D-ribose 5-phosphate + ATP = 5-phospho-alpha-D-ribose 1-diphosphate + AMP + H(+)</text>
        <dbReference type="Rhea" id="RHEA:15609"/>
        <dbReference type="ChEBI" id="CHEBI:15378"/>
        <dbReference type="ChEBI" id="CHEBI:30616"/>
        <dbReference type="ChEBI" id="CHEBI:58017"/>
        <dbReference type="ChEBI" id="CHEBI:78346"/>
        <dbReference type="ChEBI" id="CHEBI:456215"/>
        <dbReference type="EC" id="2.7.6.1"/>
    </reaction>
</comment>
<evidence type="ECO:0000256" key="1">
    <source>
        <dbReference type="ARBA" id="ARBA00013247"/>
    </source>
</evidence>
<dbReference type="SUPFAM" id="SSF53271">
    <property type="entry name" value="PRTase-like"/>
    <property type="match status" value="1"/>
</dbReference>
<dbReference type="NCBIfam" id="TIGR01251">
    <property type="entry name" value="ribP_PPkin"/>
    <property type="match status" value="1"/>
</dbReference>
<comment type="caution">
    <text evidence="11">The sequence shown here is derived from an EMBL/GenBank/DDBJ whole genome shotgun (WGS) entry which is preliminary data.</text>
</comment>
<dbReference type="SMART" id="SM01400">
    <property type="entry name" value="Pribosyltran_N"/>
    <property type="match status" value="1"/>
</dbReference>
<dbReference type="GO" id="GO:0005524">
    <property type="term" value="F:ATP binding"/>
    <property type="evidence" value="ECO:0007669"/>
    <property type="project" value="UniProtKB-KW"/>
</dbReference>
<keyword evidence="2 11" id="KW-0808">Transferase</keyword>
<keyword evidence="6" id="KW-0067">ATP-binding</keyword>
<dbReference type="GO" id="GO:0004749">
    <property type="term" value="F:ribose phosphate diphosphokinase activity"/>
    <property type="evidence" value="ECO:0007669"/>
    <property type="project" value="UniProtKB-EC"/>
</dbReference>
<feature type="domain" description="Ribose-phosphate pyrophosphokinase N-terminal" evidence="10">
    <location>
        <begin position="1"/>
        <end position="113"/>
    </location>
</feature>